<dbReference type="eggNOG" id="KOG1046">
    <property type="taxonomic scope" value="Eukaryota"/>
</dbReference>
<proteinExistence type="predicted"/>
<evidence type="ECO:0000256" key="1">
    <source>
        <dbReference type="SAM" id="Coils"/>
    </source>
</evidence>
<organism evidence="2">
    <name type="scientific">Zea mays</name>
    <name type="common">Maize</name>
    <dbReference type="NCBI Taxonomy" id="4577"/>
    <lineage>
        <taxon>Eukaryota</taxon>
        <taxon>Viridiplantae</taxon>
        <taxon>Streptophyta</taxon>
        <taxon>Embryophyta</taxon>
        <taxon>Tracheophyta</taxon>
        <taxon>Spermatophyta</taxon>
        <taxon>Magnoliopsida</taxon>
        <taxon>Liliopsida</taxon>
        <taxon>Poales</taxon>
        <taxon>Poaceae</taxon>
        <taxon>PACMAD clade</taxon>
        <taxon>Panicoideae</taxon>
        <taxon>Andropogonodae</taxon>
        <taxon>Andropogoneae</taxon>
        <taxon>Tripsacinae</taxon>
        <taxon>Zea</taxon>
    </lineage>
</organism>
<name>A0A1D6N7C7_MAIZE</name>
<reference evidence="2" key="1">
    <citation type="submission" date="2015-12" db="EMBL/GenBank/DDBJ databases">
        <title>Update maize B73 reference genome by single molecule sequencing technologies.</title>
        <authorList>
            <consortium name="Maize Genome Sequencing Project"/>
            <person name="Ware D."/>
        </authorList>
    </citation>
    <scope>NUCLEOTIDE SEQUENCE [LARGE SCALE GENOMIC DNA]</scope>
    <source>
        <tissue evidence="2">Seedling</tissue>
    </source>
</reference>
<dbReference type="InParanoid" id="A0A1D6N7C7"/>
<dbReference type="STRING" id="4577.A0A1D6N7C7"/>
<sequence>MAGEPIATVPSGPESVAEADRLLALAESELSMGRHALRAQVRPPRHPPVPDLPARPVVATAANVLLADASSHHAALLLPEPDDPDASPLSVSELCRHFKSLIKSLRVGLDATTAAAYPSVAAAAEEALGRATKAYEALTAPAPGTFWTACAGCRLLHEFERKWMQRPSFTDDLLIAFFQSKMVHASSTPSTYSFLPPVSQQEAIRVKEKLKKEMECLEVVFKQETYSTQQEQIQTFQKQLAVATEKLKVSYLAADQFFPEWNVWTQFLEESTIGFKLDALAGSHPIEAANIITLYDVSNIWRIPLLLHVSHICFLLSESFLVWYGEWGDHVTLQAAADKRLRISSPSTPALGTINKESKSKYVILRWNIPVIHFKHFFIILGGNIPVIHFKHFFVILWLEGKLSRQAGRRIKTSMDDSVISSRNVTPYMKVSVQIGVKDMVQAALQMERMVVVAAECPCEMQKTGQMEPQSLLW</sequence>
<dbReference type="PaxDb" id="4577-GRMZM2G450153_P01"/>
<dbReference type="SMR" id="A0A1D6N7C7"/>
<dbReference type="PANTHER" id="PTHR37193">
    <property type="entry name" value="ALPHA-1,6-MANNOSYL-GLYCOPROTEIN 2-BETA-N-ACETYLGLUCOSAMINYLTRANSFERASE"/>
    <property type="match status" value="1"/>
</dbReference>
<evidence type="ECO:0000313" key="2">
    <source>
        <dbReference type="EMBL" id="ONM36492.1"/>
    </source>
</evidence>
<dbReference type="PANTHER" id="PTHR37193:SF1">
    <property type="entry name" value="ALPHA-1,6-MANNOSYL-GLYCOPROTEIN 2-BETA-N-ACETYLGLUCOSAMINYLTRANSFERASE"/>
    <property type="match status" value="1"/>
</dbReference>
<dbReference type="EMBL" id="CM007649">
    <property type="protein sequence ID" value="ONM36492.1"/>
    <property type="molecule type" value="Genomic_DNA"/>
</dbReference>
<keyword evidence="1" id="KW-0175">Coiled coil</keyword>
<dbReference type="AlphaFoldDB" id="A0A1D6N7C7"/>
<protein>
    <submittedName>
        <fullName evidence="2">Uncharacterized protein</fullName>
    </submittedName>
</protein>
<feature type="coiled-coil region" evidence="1">
    <location>
        <begin position="200"/>
        <end position="246"/>
    </location>
</feature>
<dbReference type="ExpressionAtlas" id="A0A1D6N7C7">
    <property type="expression patterns" value="baseline"/>
</dbReference>
<accession>A0A1D6N7C7</accession>
<gene>
    <name evidence="2" type="ORF">ZEAMMB73_Zm00001d042888</name>
</gene>